<reference evidence="2 3" key="1">
    <citation type="submission" date="2016-07" db="EMBL/GenBank/DDBJ databases">
        <title>Pervasive Adenine N6-methylation of Active Genes in Fungi.</title>
        <authorList>
            <consortium name="DOE Joint Genome Institute"/>
            <person name="Mondo S.J."/>
            <person name="Dannebaum R.O."/>
            <person name="Kuo R.C."/>
            <person name="Labutti K."/>
            <person name="Haridas S."/>
            <person name="Kuo A."/>
            <person name="Salamov A."/>
            <person name="Ahrendt S.R."/>
            <person name="Lipzen A."/>
            <person name="Sullivan W."/>
            <person name="Andreopoulos W.B."/>
            <person name="Clum A."/>
            <person name="Lindquist E."/>
            <person name="Daum C."/>
            <person name="Ramamoorthy G.K."/>
            <person name="Gryganskyi A."/>
            <person name="Culley D."/>
            <person name="Magnuson J.K."/>
            <person name="James T.Y."/>
            <person name="O'Malley M.A."/>
            <person name="Stajich J.E."/>
            <person name="Spatafora J.W."/>
            <person name="Visel A."/>
            <person name="Grigoriev I.V."/>
        </authorList>
    </citation>
    <scope>NUCLEOTIDE SEQUENCE [LARGE SCALE GENOMIC DNA]</scope>
    <source>
        <strain evidence="2 3">CBS 931.73</strain>
    </source>
</reference>
<evidence type="ECO:0000313" key="3">
    <source>
        <dbReference type="Proteomes" id="UP000193498"/>
    </source>
</evidence>
<feature type="compositionally biased region" description="Basic and acidic residues" evidence="1">
    <location>
        <begin position="63"/>
        <end position="83"/>
    </location>
</feature>
<feature type="compositionally biased region" description="Basic and acidic residues" evidence="1">
    <location>
        <begin position="109"/>
        <end position="120"/>
    </location>
</feature>
<gene>
    <name evidence="2" type="ORF">K493DRAFT_56460</name>
</gene>
<dbReference type="OrthoDB" id="5600085at2759"/>
<feature type="region of interest" description="Disordered" evidence="1">
    <location>
        <begin position="59"/>
        <end position="133"/>
    </location>
</feature>
<comment type="caution">
    <text evidence="2">The sequence shown here is derived from an EMBL/GenBank/DDBJ whole genome shotgun (WGS) entry which is preliminary data.</text>
</comment>
<evidence type="ECO:0000313" key="2">
    <source>
        <dbReference type="EMBL" id="ORX90767.1"/>
    </source>
</evidence>
<dbReference type="InParanoid" id="A0A1Y1XYC9"/>
<accession>A0A1Y1XYC9</accession>
<dbReference type="EMBL" id="MCFE01000360">
    <property type="protein sequence ID" value="ORX90767.1"/>
    <property type="molecule type" value="Genomic_DNA"/>
</dbReference>
<protein>
    <submittedName>
        <fullName evidence="2">Uncharacterized protein</fullName>
    </submittedName>
</protein>
<name>A0A1Y1XYC9_9FUNG</name>
<dbReference type="Proteomes" id="UP000193498">
    <property type="component" value="Unassembled WGS sequence"/>
</dbReference>
<dbReference type="AlphaFoldDB" id="A0A1Y1XYC9"/>
<keyword evidence="3" id="KW-1185">Reference proteome</keyword>
<organism evidence="2 3">
    <name type="scientific">Basidiobolus meristosporus CBS 931.73</name>
    <dbReference type="NCBI Taxonomy" id="1314790"/>
    <lineage>
        <taxon>Eukaryota</taxon>
        <taxon>Fungi</taxon>
        <taxon>Fungi incertae sedis</taxon>
        <taxon>Zoopagomycota</taxon>
        <taxon>Entomophthoromycotina</taxon>
        <taxon>Basidiobolomycetes</taxon>
        <taxon>Basidiobolales</taxon>
        <taxon>Basidiobolaceae</taxon>
        <taxon>Basidiobolus</taxon>
    </lineage>
</organism>
<evidence type="ECO:0000256" key="1">
    <source>
        <dbReference type="SAM" id="MobiDB-lite"/>
    </source>
</evidence>
<proteinExistence type="predicted"/>
<feature type="compositionally biased region" description="Polar residues" evidence="1">
    <location>
        <begin position="84"/>
        <end position="108"/>
    </location>
</feature>
<sequence>MNPCRCGEGFACTCFSIPDEYDFFAEFDGTDVDTEALRLSLQCGSSCGANCNSCSTKCCGSSKKKDENAKTGTRDRHSLERSKPSSQATSPKLVTNESGIFNASQSSDGEVKDASTSEHKSLKRTAAVANLDEPEPIDNNKLIQMVYNSVSSSVSCCQPSENKGDTGKAGENTSQGCCSKGNSENHEPTPKSNSTGSCCGGGAAGNCACCFDPENPTFYLDTDGVRTCGCGCKKPASDCSHCLKDLCEGKSPSENQCYMNH</sequence>